<dbReference type="Proteomes" id="UP000011657">
    <property type="component" value="Unassembled WGS sequence"/>
</dbReference>
<dbReference type="EMBL" id="AOIS01000003">
    <property type="protein sequence ID" value="ELZ24561.1"/>
    <property type="molecule type" value="Genomic_DNA"/>
</dbReference>
<name>M0CMV8_9EURY</name>
<dbReference type="AlphaFoldDB" id="M0CMV8"/>
<sequence length="67" mass="7654">MVVALDEQFVEHQPEALFGSRHFDLVDRIRESIEDVVQERREQVFLGVVVGVDPAIDSCIRRQSVTS</sequence>
<evidence type="ECO:0000313" key="1">
    <source>
        <dbReference type="EMBL" id="ELZ24561.1"/>
    </source>
</evidence>
<protein>
    <submittedName>
        <fullName evidence="1">Uncharacterized protein</fullName>
    </submittedName>
</protein>
<reference evidence="1 2" key="1">
    <citation type="journal article" date="2014" name="PLoS Genet.">
        <title>Phylogenetically driven sequencing of extremely halophilic archaea reveals strategies for static and dynamic osmo-response.</title>
        <authorList>
            <person name="Becker E.A."/>
            <person name="Seitzer P.M."/>
            <person name="Tritt A."/>
            <person name="Larsen D."/>
            <person name="Krusor M."/>
            <person name="Yao A.I."/>
            <person name="Wu D."/>
            <person name="Madern D."/>
            <person name="Eisen J.A."/>
            <person name="Darling A.E."/>
            <person name="Facciotti M.T."/>
        </authorList>
    </citation>
    <scope>NUCLEOTIDE SEQUENCE [LARGE SCALE GENOMIC DNA]</scope>
    <source>
        <strain evidence="1 2">JCM 13891</strain>
    </source>
</reference>
<evidence type="ECO:0000313" key="2">
    <source>
        <dbReference type="Proteomes" id="UP000011657"/>
    </source>
</evidence>
<gene>
    <name evidence="1" type="ORF">C477_00075</name>
</gene>
<organism evidence="1 2">
    <name type="scientific">Haloterrigena salina JCM 13891</name>
    <dbReference type="NCBI Taxonomy" id="1227488"/>
    <lineage>
        <taxon>Archaea</taxon>
        <taxon>Methanobacteriati</taxon>
        <taxon>Methanobacteriota</taxon>
        <taxon>Stenosarchaea group</taxon>
        <taxon>Halobacteria</taxon>
        <taxon>Halobacteriales</taxon>
        <taxon>Natrialbaceae</taxon>
        <taxon>Haloterrigena</taxon>
    </lineage>
</organism>
<accession>M0CMV8</accession>
<comment type="caution">
    <text evidence="1">The sequence shown here is derived from an EMBL/GenBank/DDBJ whole genome shotgun (WGS) entry which is preliminary data.</text>
</comment>
<proteinExistence type="predicted"/>
<keyword evidence="2" id="KW-1185">Reference proteome</keyword>